<protein>
    <submittedName>
        <fullName evidence="1">HMG domain-containing protein 3</fullName>
    </submittedName>
</protein>
<reference evidence="1" key="2">
    <citation type="journal article" date="2023" name="Science">
        <title>Genomic signatures of disease resistance in endangered staghorn corals.</title>
        <authorList>
            <person name="Vollmer S.V."/>
            <person name="Selwyn J.D."/>
            <person name="Despard B.A."/>
            <person name="Roesel C.L."/>
        </authorList>
    </citation>
    <scope>NUCLEOTIDE SEQUENCE</scope>
    <source>
        <strain evidence="1">K2</strain>
    </source>
</reference>
<dbReference type="AlphaFoldDB" id="A0AAD9PRF1"/>
<dbReference type="InterPro" id="IPR039598">
    <property type="entry name" value="HMGXB3"/>
</dbReference>
<evidence type="ECO:0000313" key="2">
    <source>
        <dbReference type="Proteomes" id="UP001249851"/>
    </source>
</evidence>
<proteinExistence type="predicted"/>
<organism evidence="1 2">
    <name type="scientific">Acropora cervicornis</name>
    <name type="common">Staghorn coral</name>
    <dbReference type="NCBI Taxonomy" id="6130"/>
    <lineage>
        <taxon>Eukaryota</taxon>
        <taxon>Metazoa</taxon>
        <taxon>Cnidaria</taxon>
        <taxon>Anthozoa</taxon>
        <taxon>Hexacorallia</taxon>
        <taxon>Scleractinia</taxon>
        <taxon>Astrocoeniina</taxon>
        <taxon>Acroporidae</taxon>
        <taxon>Acropora</taxon>
    </lineage>
</organism>
<comment type="caution">
    <text evidence="1">The sequence shown here is derived from an EMBL/GenBank/DDBJ whole genome shotgun (WGS) entry which is preliminary data.</text>
</comment>
<dbReference type="EMBL" id="JARQWQ010000174">
    <property type="protein sequence ID" value="KAK2547647.1"/>
    <property type="molecule type" value="Genomic_DNA"/>
</dbReference>
<accession>A0AAD9PRF1</accession>
<evidence type="ECO:0000313" key="1">
    <source>
        <dbReference type="EMBL" id="KAK2547647.1"/>
    </source>
</evidence>
<dbReference type="PANTHER" id="PTHR17609">
    <property type="entry name" value="HMG DOMAIN-CONTAINING PROTEIN 3"/>
    <property type="match status" value="1"/>
</dbReference>
<name>A0AAD9PRF1_ACRCE</name>
<dbReference type="PANTHER" id="PTHR17609:SF3">
    <property type="entry name" value="SAP DOMAIN-CONTAINING PROTEIN"/>
    <property type="match status" value="1"/>
</dbReference>
<gene>
    <name evidence="1" type="ORF">P5673_032344</name>
</gene>
<feature type="non-terminal residue" evidence="1">
    <location>
        <position position="749"/>
    </location>
</feature>
<keyword evidence="2" id="KW-1185">Reference proteome</keyword>
<sequence length="749" mass="84475">MFFVVNDDQNQCHYEKCKLSRAAFMNSNTSFTCNHIIQAKEAVEPLAVHSLSKEVIDEYKGDQSIKEKLTEIMNVFHYPQLSQLSPTLFCVYGPPTSSNPIGFVHVTIGNGKVECSSSDCKGYGSVMRQQKNKKICIHCHTLLCFYSLATLIPNSSSNMLAPGSDTVTDSNSPEVVKTSSQLKCTDMESETLTSRESTIELNMLNTLPYQIPQNILDRIALNDSRSIDSENGKEGWPLTYYPERDGCRLCGSQLSIPRPHPGQKAGVVSYLLTNSVPFLPVTVFVKLCLKTQCKAMHQVFPFDIGLFNISDKLLVSLDILLELRESFKRGVPLTVAIESKLAVLLLKTKQVVPSREYITDLMYNGFYCFESLTVRCLDEQICGICGVLGEVYLGDGNQKNCCSVKEISYDPESLQLSSDGHPLPLNEFLQKIKCHFVECNTYTRPTKPLNFHVSEIPPVVAPKLSGHKLWNTEMGKKSQHLKKQTRAVEVPTHALSCQSIVMPKKCDFQRTKKYKGDSFIKFIGHRSPTGTCLALQESVRDAADLFLSLKYPPLLFICDTPCGFVRHMDCREPDVGAKLWGKFSGCFEVPDINKSPSEGVNVPHIVPSEYRANPISLHSLWPEDHPLMHPISGECRRYVLGDRFHSASNPHKSPLCLYHDINLSLQANTIKTSYQEVENNRKNTRRLRSACVQGFGVHFLYNYLMDFYQNEQIVTKQLDTLMKKVQGQGTIVRDEFMRYKFVPNESQCD</sequence>
<dbReference type="Proteomes" id="UP001249851">
    <property type="component" value="Unassembled WGS sequence"/>
</dbReference>
<reference evidence="1" key="1">
    <citation type="journal article" date="2023" name="G3 (Bethesda)">
        <title>Whole genome assembly and annotation of the endangered Caribbean coral Acropora cervicornis.</title>
        <authorList>
            <person name="Selwyn J.D."/>
            <person name="Vollmer S.V."/>
        </authorList>
    </citation>
    <scope>NUCLEOTIDE SEQUENCE</scope>
    <source>
        <strain evidence="1">K2</strain>
    </source>
</reference>